<feature type="compositionally biased region" description="Polar residues" evidence="1">
    <location>
        <begin position="49"/>
        <end position="60"/>
    </location>
</feature>
<evidence type="ECO:0000313" key="2">
    <source>
        <dbReference type="Proteomes" id="UP000095284"/>
    </source>
</evidence>
<sequence>MNWSRLGFTAPALRSWPPRIVRNAVSRSGKAFRAAEPTPMEPAKKNRRLQNSPRRAMRNSSHLWLAQKAKVRSV</sequence>
<organism evidence="2 3">
    <name type="scientific">Bursaphelenchus xylophilus</name>
    <name type="common">Pinewood nematode worm</name>
    <name type="synonym">Aphelenchoides xylophilus</name>
    <dbReference type="NCBI Taxonomy" id="6326"/>
    <lineage>
        <taxon>Eukaryota</taxon>
        <taxon>Metazoa</taxon>
        <taxon>Ecdysozoa</taxon>
        <taxon>Nematoda</taxon>
        <taxon>Chromadorea</taxon>
        <taxon>Rhabditida</taxon>
        <taxon>Tylenchina</taxon>
        <taxon>Tylenchomorpha</taxon>
        <taxon>Aphelenchoidea</taxon>
        <taxon>Aphelenchoididae</taxon>
        <taxon>Bursaphelenchus</taxon>
    </lineage>
</organism>
<evidence type="ECO:0000256" key="1">
    <source>
        <dbReference type="SAM" id="MobiDB-lite"/>
    </source>
</evidence>
<name>A0A1I7SPH0_BURXY</name>
<reference evidence="3" key="1">
    <citation type="submission" date="2016-11" db="UniProtKB">
        <authorList>
            <consortium name="WormBaseParasite"/>
        </authorList>
    </citation>
    <scope>IDENTIFICATION</scope>
</reference>
<dbReference type="AlphaFoldDB" id="A0A1I7SPH0"/>
<dbReference type="WBParaSite" id="BXY_1496200.1">
    <property type="protein sequence ID" value="BXY_1496200.1"/>
    <property type="gene ID" value="BXY_1496200"/>
</dbReference>
<accession>A0A1I7SPH0</accession>
<dbReference type="Proteomes" id="UP000095284">
    <property type="component" value="Unplaced"/>
</dbReference>
<evidence type="ECO:0000313" key="3">
    <source>
        <dbReference type="WBParaSite" id="BXY_1496200.1"/>
    </source>
</evidence>
<protein>
    <submittedName>
        <fullName evidence="3">Secreted protein</fullName>
    </submittedName>
</protein>
<feature type="region of interest" description="Disordered" evidence="1">
    <location>
        <begin position="29"/>
        <end position="60"/>
    </location>
</feature>
<proteinExistence type="predicted"/>